<dbReference type="EMBL" id="JABXWD010000008">
    <property type="protein sequence ID" value="MBV6340143.1"/>
    <property type="molecule type" value="Genomic_DNA"/>
</dbReference>
<evidence type="ECO:0008006" key="6">
    <source>
        <dbReference type="Google" id="ProtNLM"/>
    </source>
</evidence>
<gene>
    <name evidence="4" type="ORF">HWQ67_00965</name>
</gene>
<evidence type="ECO:0000313" key="5">
    <source>
        <dbReference type="Proteomes" id="UP001196980"/>
    </source>
</evidence>
<organism evidence="4 5">
    <name type="scientific">Candidatus Magnetobacterium casense</name>
    <dbReference type="NCBI Taxonomy" id="1455061"/>
    <lineage>
        <taxon>Bacteria</taxon>
        <taxon>Pseudomonadati</taxon>
        <taxon>Nitrospirota</taxon>
        <taxon>Thermodesulfovibrionia</taxon>
        <taxon>Thermodesulfovibrionales</taxon>
        <taxon>Candidatus Magnetobacteriaceae</taxon>
        <taxon>Candidatus Magnetobacterium</taxon>
    </lineage>
</organism>
<keyword evidence="3" id="KW-1133">Transmembrane helix</keyword>
<feature type="transmembrane region" description="Helical" evidence="3">
    <location>
        <begin position="12"/>
        <end position="36"/>
    </location>
</feature>
<evidence type="ECO:0000256" key="1">
    <source>
        <dbReference type="SAM" id="Coils"/>
    </source>
</evidence>
<evidence type="ECO:0000256" key="2">
    <source>
        <dbReference type="SAM" id="MobiDB-lite"/>
    </source>
</evidence>
<keyword evidence="3" id="KW-0472">Membrane</keyword>
<accession>A0ABS6RWH0</accession>
<comment type="caution">
    <text evidence="4">The sequence shown here is derived from an EMBL/GenBank/DDBJ whole genome shotgun (WGS) entry which is preliminary data.</text>
</comment>
<sequence>MYIFPDYRDISYRGIGVTLVAILLFVHFLSVGVFGAQSGASNSASHAGDAKKIETKGNEPPPPKAEPKVSQSELVRKEIEIKRKEERLQALKADVDNRIEKYEKLLSQLEEALNKVKDLNTEKIKKLVQTYEAMPPEEASVQLSEMEEELAVTILSKMKSKKAGAALALIEPQKAAVLSKKMSRTVNNFPGN</sequence>
<feature type="compositionally biased region" description="Basic and acidic residues" evidence="2">
    <location>
        <begin position="48"/>
        <end position="57"/>
    </location>
</feature>
<evidence type="ECO:0000313" key="4">
    <source>
        <dbReference type="EMBL" id="MBV6340143.1"/>
    </source>
</evidence>
<evidence type="ECO:0000256" key="3">
    <source>
        <dbReference type="SAM" id="Phobius"/>
    </source>
</evidence>
<feature type="coiled-coil region" evidence="1">
    <location>
        <begin position="74"/>
        <end position="126"/>
    </location>
</feature>
<dbReference type="RefSeq" id="WP_218250764.1">
    <property type="nucleotide sequence ID" value="NZ_JABXWD010000008.1"/>
</dbReference>
<feature type="region of interest" description="Disordered" evidence="2">
    <location>
        <begin position="43"/>
        <end position="72"/>
    </location>
</feature>
<keyword evidence="1" id="KW-0175">Coiled coil</keyword>
<keyword evidence="5" id="KW-1185">Reference proteome</keyword>
<keyword evidence="3" id="KW-0812">Transmembrane</keyword>
<proteinExistence type="predicted"/>
<reference evidence="4 5" key="1">
    <citation type="journal article" date="2020" name="J Geophys Res Biogeosci">
        <title>Magnetotaxis as an Adaptation to Enable Bacterial Shuttling of Microbial Sulfur and Sulfur Cycling Across Aquatic Oxic#Anoxic Interfaces.</title>
        <authorList>
            <person name="Li J."/>
            <person name="Liu P."/>
            <person name="Wang J."/>
            <person name="Roberts A.P."/>
            <person name="Pan Y."/>
        </authorList>
    </citation>
    <scope>NUCLEOTIDE SEQUENCE [LARGE SCALE GENOMIC DNA]</scope>
    <source>
        <strain evidence="4 5">MYR-1_YQ</strain>
    </source>
</reference>
<name>A0ABS6RWH0_9BACT</name>
<dbReference type="Proteomes" id="UP001196980">
    <property type="component" value="Unassembled WGS sequence"/>
</dbReference>
<protein>
    <recommendedName>
        <fullName evidence="6">Magnesium transporter MgtE intracellular domain-containing protein</fullName>
    </recommendedName>
</protein>